<keyword evidence="9" id="KW-1185">Reference proteome</keyword>
<dbReference type="InterPro" id="IPR029071">
    <property type="entry name" value="Ubiquitin-like_domsf"/>
</dbReference>
<feature type="compositionally biased region" description="Pro residues" evidence="5">
    <location>
        <begin position="118"/>
        <end position="130"/>
    </location>
</feature>
<dbReference type="GO" id="GO:0030968">
    <property type="term" value="P:endoplasmic reticulum unfolded protein response"/>
    <property type="evidence" value="ECO:0007669"/>
    <property type="project" value="TreeGrafter"/>
</dbReference>
<sequence length="615" mass="66962">MSDQQLSLVPILVELPAYGYSFAVNLPPSESSNVLAIKEAISLTCPGNPRVDGQRIIWRGRVLRDEEKIGDLWPAGVDGMKKIVHLSVHPSAWTGKPPSKEESTKKEKGKAKEAEVVQPPPVVSSPPPTVPMTSTTSPVSSALPEYLVSRHRQAFSTLTHSPFIPAEADRESAVHFVNAHGYIWPPILDKEFPKEDSGHGLRYEKVFIDSRPYLRLLNPTESPTPAQVHAFQVLSYTIELLKLPPLEPTRTRTSSSVGNTSHARTQADPRTTPVQVPAHLNALLQQMGFPPINHDLPPGVVQILQQPQVPQAGQFDLNQLLNMNGQHINPANPVNRDPGFPQIRIHLINIRPLLLPLFMLSLRTLLLLYFVAPARKPFFMLLILAWVGWEIWGWIGGLAQRAGEQNQEDDLGRGAQANNGNMGAGGVQAGAGAPVPPPVPQNAQAPAPNGPRAAVPGINNAPGAAAGGPPSIIDTLASFDIAEGETALSSFLPENDLREPGLSRKALSLFVLLIATVHPAIWNRRRALLRAREGRVKVEMNALTEAAQGAAAAAEAGDVAGDFNNDGTFAFENARRAAHHAEMSARFMRRPSWVRRYMQRVVRGEVEGAWVDEMD</sequence>
<evidence type="ECO:0000256" key="2">
    <source>
        <dbReference type="ARBA" id="ARBA00022692"/>
    </source>
</evidence>
<evidence type="ECO:0000259" key="7">
    <source>
        <dbReference type="PROSITE" id="PS50053"/>
    </source>
</evidence>
<evidence type="ECO:0000313" key="9">
    <source>
        <dbReference type="Proteomes" id="UP001163846"/>
    </source>
</evidence>
<dbReference type="Gene3D" id="3.10.20.90">
    <property type="entry name" value="Phosphatidylinositol 3-kinase Catalytic Subunit, Chain A, domain 1"/>
    <property type="match status" value="1"/>
</dbReference>
<feature type="region of interest" description="Disordered" evidence="5">
    <location>
        <begin position="88"/>
        <end position="138"/>
    </location>
</feature>
<feature type="compositionally biased region" description="Low complexity" evidence="5">
    <location>
        <begin position="441"/>
        <end position="461"/>
    </location>
</feature>
<protein>
    <recommendedName>
        <fullName evidence="7">Ubiquitin-like domain-containing protein</fullName>
    </recommendedName>
</protein>
<evidence type="ECO:0000313" key="8">
    <source>
        <dbReference type="EMBL" id="KAJ3840884.1"/>
    </source>
</evidence>
<evidence type="ECO:0000256" key="4">
    <source>
        <dbReference type="ARBA" id="ARBA00023136"/>
    </source>
</evidence>
<feature type="transmembrane region" description="Helical" evidence="6">
    <location>
        <begin position="378"/>
        <end position="395"/>
    </location>
</feature>
<accession>A0AA38UGS4</accession>
<dbReference type="InterPro" id="IPR000626">
    <property type="entry name" value="Ubiquitin-like_dom"/>
</dbReference>
<feature type="region of interest" description="Disordered" evidence="5">
    <location>
        <begin position="406"/>
        <end position="461"/>
    </location>
</feature>
<comment type="subcellular location">
    <subcellularLocation>
        <location evidence="1">Membrane</location>
    </subcellularLocation>
</comment>
<gene>
    <name evidence="8" type="ORF">F5878DRAFT_45713</name>
</gene>
<dbReference type="InterPro" id="IPR039751">
    <property type="entry name" value="HERPUD1/2"/>
</dbReference>
<feature type="compositionally biased region" description="Basic and acidic residues" evidence="5">
    <location>
        <begin position="98"/>
        <end position="115"/>
    </location>
</feature>
<feature type="domain" description="Ubiquitin-like" evidence="7">
    <location>
        <begin position="9"/>
        <end position="72"/>
    </location>
</feature>
<feature type="region of interest" description="Disordered" evidence="5">
    <location>
        <begin position="247"/>
        <end position="271"/>
    </location>
</feature>
<organism evidence="8 9">
    <name type="scientific">Lentinula raphanica</name>
    <dbReference type="NCBI Taxonomy" id="153919"/>
    <lineage>
        <taxon>Eukaryota</taxon>
        <taxon>Fungi</taxon>
        <taxon>Dikarya</taxon>
        <taxon>Basidiomycota</taxon>
        <taxon>Agaricomycotina</taxon>
        <taxon>Agaricomycetes</taxon>
        <taxon>Agaricomycetidae</taxon>
        <taxon>Agaricales</taxon>
        <taxon>Marasmiineae</taxon>
        <taxon>Omphalotaceae</taxon>
        <taxon>Lentinula</taxon>
    </lineage>
</organism>
<dbReference type="Proteomes" id="UP001163846">
    <property type="component" value="Unassembled WGS sequence"/>
</dbReference>
<dbReference type="SUPFAM" id="SSF54236">
    <property type="entry name" value="Ubiquitin-like"/>
    <property type="match status" value="1"/>
</dbReference>
<dbReference type="PANTHER" id="PTHR12943">
    <property type="entry name" value="HOMOCYSTEINE-RESPONSIVE ENDOPLASMIC RETICULUM-RESIDENT UNIQUITIN-LIKE DOMAIN HERPUD PROTEIN FAMILY MEMBER"/>
    <property type="match status" value="1"/>
</dbReference>
<dbReference type="PROSITE" id="PS50053">
    <property type="entry name" value="UBIQUITIN_2"/>
    <property type="match status" value="1"/>
</dbReference>
<comment type="caution">
    <text evidence="8">The sequence shown here is derived from an EMBL/GenBank/DDBJ whole genome shotgun (WGS) entry which is preliminary data.</text>
</comment>
<evidence type="ECO:0000256" key="6">
    <source>
        <dbReference type="SAM" id="Phobius"/>
    </source>
</evidence>
<keyword evidence="4 6" id="KW-0472">Membrane</keyword>
<reference evidence="8" key="1">
    <citation type="submission" date="2022-08" db="EMBL/GenBank/DDBJ databases">
        <authorList>
            <consortium name="DOE Joint Genome Institute"/>
            <person name="Min B."/>
            <person name="Riley R."/>
            <person name="Sierra-Patev S."/>
            <person name="Naranjo-Ortiz M."/>
            <person name="Looney B."/>
            <person name="Konkel Z."/>
            <person name="Slot J.C."/>
            <person name="Sakamoto Y."/>
            <person name="Steenwyk J.L."/>
            <person name="Rokas A."/>
            <person name="Carro J."/>
            <person name="Camarero S."/>
            <person name="Ferreira P."/>
            <person name="Molpeceres G."/>
            <person name="Ruiz-Duenas F.J."/>
            <person name="Serrano A."/>
            <person name="Henrissat B."/>
            <person name="Drula E."/>
            <person name="Hughes K.W."/>
            <person name="Mata J.L."/>
            <person name="Ishikawa N.K."/>
            <person name="Vargas-Isla R."/>
            <person name="Ushijima S."/>
            <person name="Smith C.A."/>
            <person name="Ahrendt S."/>
            <person name="Andreopoulos W."/>
            <person name="He G."/>
            <person name="Labutti K."/>
            <person name="Lipzen A."/>
            <person name="Ng V."/>
            <person name="Sandor L."/>
            <person name="Barry K."/>
            <person name="Martinez A.T."/>
            <person name="Xiao Y."/>
            <person name="Gibbons J.G."/>
            <person name="Terashima K."/>
            <person name="Hibbett D.S."/>
            <person name="Grigoriev I.V."/>
        </authorList>
    </citation>
    <scope>NUCLEOTIDE SEQUENCE</scope>
    <source>
        <strain evidence="8">TFB9207</strain>
    </source>
</reference>
<proteinExistence type="predicted"/>
<feature type="transmembrane region" description="Helical" evidence="6">
    <location>
        <begin position="353"/>
        <end position="371"/>
    </location>
</feature>
<name>A0AA38UGS4_9AGAR</name>
<dbReference type="AlphaFoldDB" id="A0AA38UGS4"/>
<dbReference type="GO" id="GO:0016020">
    <property type="term" value="C:membrane"/>
    <property type="evidence" value="ECO:0007669"/>
    <property type="project" value="UniProtKB-SubCell"/>
</dbReference>
<keyword evidence="2 6" id="KW-0812">Transmembrane</keyword>
<feature type="compositionally biased region" description="Polar residues" evidence="5">
    <location>
        <begin position="251"/>
        <end position="271"/>
    </location>
</feature>
<keyword evidence="3 6" id="KW-1133">Transmembrane helix</keyword>
<evidence type="ECO:0000256" key="1">
    <source>
        <dbReference type="ARBA" id="ARBA00004370"/>
    </source>
</evidence>
<evidence type="ECO:0000256" key="3">
    <source>
        <dbReference type="ARBA" id="ARBA00022989"/>
    </source>
</evidence>
<dbReference type="EMBL" id="MU806060">
    <property type="protein sequence ID" value="KAJ3840884.1"/>
    <property type="molecule type" value="Genomic_DNA"/>
</dbReference>
<evidence type="ECO:0000256" key="5">
    <source>
        <dbReference type="SAM" id="MobiDB-lite"/>
    </source>
</evidence>
<dbReference type="PANTHER" id="PTHR12943:SF27">
    <property type="entry name" value="HOMOCYSTEINE-INDUCED ENDOPLASMIC RETICULUM PROTEIN, ISOFORM A"/>
    <property type="match status" value="1"/>
</dbReference>